<evidence type="ECO:0000259" key="1">
    <source>
        <dbReference type="Pfam" id="PF01890"/>
    </source>
</evidence>
<comment type="caution">
    <text evidence="2">The sequence shown here is derived from an EMBL/GenBank/DDBJ whole genome shotgun (WGS) entry which is preliminary data.</text>
</comment>
<name>A0A9X3NIN1_9ACTN</name>
<dbReference type="EMBL" id="JAPDDP010000030">
    <property type="protein sequence ID" value="MDA0182037.1"/>
    <property type="molecule type" value="Genomic_DNA"/>
</dbReference>
<dbReference type="AlphaFoldDB" id="A0A9X3NIN1"/>
<dbReference type="RefSeq" id="WP_270026397.1">
    <property type="nucleotide sequence ID" value="NZ_JAPDDP010000030.1"/>
</dbReference>
<dbReference type="Gene3D" id="3.30.420.180">
    <property type="entry name" value="CobE/GbiG C-terminal domain"/>
    <property type="match status" value="1"/>
</dbReference>
<dbReference type="PANTHER" id="PTHR37477:SF1">
    <property type="entry name" value="COBALT-PRECORRIN-5A HYDROLASE"/>
    <property type="match status" value="1"/>
</dbReference>
<dbReference type="Proteomes" id="UP001147653">
    <property type="component" value="Unassembled WGS sequence"/>
</dbReference>
<dbReference type="Pfam" id="PF01890">
    <property type="entry name" value="CbiG_C"/>
    <property type="match status" value="1"/>
</dbReference>
<evidence type="ECO:0000313" key="3">
    <source>
        <dbReference type="Proteomes" id="UP001147653"/>
    </source>
</evidence>
<dbReference type="GO" id="GO:0009236">
    <property type="term" value="P:cobalamin biosynthetic process"/>
    <property type="evidence" value="ECO:0007669"/>
    <property type="project" value="InterPro"/>
</dbReference>
<evidence type="ECO:0000313" key="2">
    <source>
        <dbReference type="EMBL" id="MDA0182037.1"/>
    </source>
</evidence>
<dbReference type="SUPFAM" id="SSF159664">
    <property type="entry name" value="CobE/GbiG C-terminal domain-like"/>
    <property type="match status" value="1"/>
</dbReference>
<dbReference type="InterPro" id="IPR052553">
    <property type="entry name" value="CbiG_hydrolase"/>
</dbReference>
<keyword evidence="3" id="KW-1185">Reference proteome</keyword>
<dbReference type="InterPro" id="IPR002750">
    <property type="entry name" value="CobE/GbiG_C"/>
</dbReference>
<proteinExistence type="predicted"/>
<dbReference type="PANTHER" id="PTHR37477">
    <property type="entry name" value="COBALT-PRECORRIN-5A HYDROLASE"/>
    <property type="match status" value="1"/>
</dbReference>
<gene>
    <name evidence="2" type="ORF">OJ997_17160</name>
</gene>
<organism evidence="2 3">
    <name type="scientific">Solirubrobacter phytolaccae</name>
    <dbReference type="NCBI Taxonomy" id="1404360"/>
    <lineage>
        <taxon>Bacteria</taxon>
        <taxon>Bacillati</taxon>
        <taxon>Actinomycetota</taxon>
        <taxon>Thermoleophilia</taxon>
        <taxon>Solirubrobacterales</taxon>
        <taxon>Solirubrobacteraceae</taxon>
        <taxon>Solirubrobacter</taxon>
    </lineage>
</organism>
<sequence>MTAAGEPRPRAADRRGAAPWLVAGVGCSLGCPPEELRALIETTLPDGTLRALATVDRRAEEPAMLEAAAHFGVPLRTFPAHELARVDVPTPSAVVARHVGTPSVAEAAALLSGTRLLVPKTRSEHATCAVAECPE</sequence>
<accession>A0A9X3NIN1</accession>
<protein>
    <submittedName>
        <fullName evidence="2">Cobalamin biosynthesis protein</fullName>
    </submittedName>
</protein>
<reference evidence="2" key="1">
    <citation type="submission" date="2022-10" db="EMBL/GenBank/DDBJ databases">
        <title>The WGS of Solirubrobacter phytolaccae KCTC 29190.</title>
        <authorList>
            <person name="Jiang Z."/>
        </authorList>
    </citation>
    <scope>NUCLEOTIDE SEQUENCE</scope>
    <source>
        <strain evidence="2">KCTC 29190</strain>
    </source>
</reference>
<feature type="domain" description="CobE/GbiG C-terminal" evidence="1">
    <location>
        <begin position="21"/>
        <end position="131"/>
    </location>
</feature>
<dbReference type="InterPro" id="IPR036518">
    <property type="entry name" value="CobE/GbiG_C_sf"/>
</dbReference>